<keyword evidence="8" id="KW-1185">Reference proteome</keyword>
<dbReference type="PANTHER" id="PTHR30204:SF69">
    <property type="entry name" value="MERR-FAMILY TRANSCRIPTIONAL REGULATOR"/>
    <property type="match status" value="1"/>
</dbReference>
<dbReference type="InterPro" id="IPR000551">
    <property type="entry name" value="MerR-type_HTH_dom"/>
</dbReference>
<evidence type="ECO:0000256" key="4">
    <source>
        <dbReference type="ARBA" id="ARBA00023163"/>
    </source>
</evidence>
<organism evidence="7 8">
    <name type="scientific">Desulfoferula mesophila</name>
    <dbReference type="NCBI Taxonomy" id="3058419"/>
    <lineage>
        <taxon>Bacteria</taxon>
        <taxon>Pseudomonadati</taxon>
        <taxon>Thermodesulfobacteriota</taxon>
        <taxon>Desulfarculia</taxon>
        <taxon>Desulfarculales</taxon>
        <taxon>Desulfarculaceae</taxon>
        <taxon>Desulfoferula</taxon>
    </lineage>
</organism>
<proteinExistence type="predicted"/>
<dbReference type="KEGG" id="dmp:FAK_35030"/>
<dbReference type="CDD" id="cd00592">
    <property type="entry name" value="HTH_MerR-like"/>
    <property type="match status" value="1"/>
</dbReference>
<feature type="domain" description="HTH merR-type" evidence="6">
    <location>
        <begin position="17"/>
        <end position="88"/>
    </location>
</feature>
<keyword evidence="4" id="KW-0804">Transcription</keyword>
<evidence type="ECO:0000256" key="2">
    <source>
        <dbReference type="ARBA" id="ARBA00023015"/>
    </source>
</evidence>
<keyword evidence="3" id="KW-0238">DNA-binding</keyword>
<dbReference type="GO" id="GO:0003677">
    <property type="term" value="F:DNA binding"/>
    <property type="evidence" value="ECO:0007669"/>
    <property type="project" value="UniProtKB-KW"/>
</dbReference>
<dbReference type="Gene3D" id="1.10.1660.10">
    <property type="match status" value="1"/>
</dbReference>
<evidence type="ECO:0000313" key="8">
    <source>
        <dbReference type="Proteomes" id="UP001366166"/>
    </source>
</evidence>
<evidence type="ECO:0000313" key="7">
    <source>
        <dbReference type="EMBL" id="BEQ16437.1"/>
    </source>
</evidence>
<feature type="region of interest" description="Disordered" evidence="5">
    <location>
        <begin position="85"/>
        <end position="105"/>
    </location>
</feature>
<sequence length="140" mass="15598">MQREDAMDTAAGPDKGLMSLKEVVERTGIPAATIRYYDQQFEEYLGITRGAGRRRLFSQGSLDRLGEVRRLLKDEGLSLRQARKLLSGDGAGPTNAPEQESLQSEVAALRRQVQSLEEQVNRLKEIQGRTLALVDGLTKR</sequence>
<evidence type="ECO:0000256" key="1">
    <source>
        <dbReference type="ARBA" id="ARBA00022491"/>
    </source>
</evidence>
<name>A0AAU9F4X2_9BACT</name>
<dbReference type="InterPro" id="IPR009061">
    <property type="entry name" value="DNA-bd_dom_put_sf"/>
</dbReference>
<gene>
    <name evidence="7" type="ORF">FAK_35030</name>
</gene>
<dbReference type="EMBL" id="AP028679">
    <property type="protein sequence ID" value="BEQ16437.1"/>
    <property type="molecule type" value="Genomic_DNA"/>
</dbReference>
<dbReference type="PROSITE" id="PS50937">
    <property type="entry name" value="HTH_MERR_2"/>
    <property type="match status" value="1"/>
</dbReference>
<dbReference type="AlphaFoldDB" id="A0AAU9F4X2"/>
<evidence type="ECO:0000256" key="3">
    <source>
        <dbReference type="ARBA" id="ARBA00023125"/>
    </source>
</evidence>
<evidence type="ECO:0000259" key="6">
    <source>
        <dbReference type="PROSITE" id="PS50937"/>
    </source>
</evidence>
<dbReference type="SMART" id="SM00422">
    <property type="entry name" value="HTH_MERR"/>
    <property type="match status" value="1"/>
</dbReference>
<dbReference type="GO" id="GO:0003700">
    <property type="term" value="F:DNA-binding transcription factor activity"/>
    <property type="evidence" value="ECO:0007669"/>
    <property type="project" value="InterPro"/>
</dbReference>
<dbReference type="Pfam" id="PF13411">
    <property type="entry name" value="MerR_1"/>
    <property type="match status" value="1"/>
</dbReference>
<reference evidence="8" key="1">
    <citation type="journal article" date="2023" name="Arch. Microbiol.">
        <title>Desulfoferula mesophilus gen. nov. sp. nov., a mesophilic sulfate-reducing bacterium isolated from a brackish lake sediment.</title>
        <authorList>
            <person name="Watanabe T."/>
            <person name="Yabe T."/>
            <person name="Tsuji J.M."/>
            <person name="Fukui M."/>
        </authorList>
    </citation>
    <scope>NUCLEOTIDE SEQUENCE [LARGE SCALE GENOMIC DNA]</scope>
    <source>
        <strain evidence="8">12FAK</strain>
    </source>
</reference>
<keyword evidence="1" id="KW-0678">Repressor</keyword>
<dbReference type="Proteomes" id="UP001366166">
    <property type="component" value="Chromosome"/>
</dbReference>
<keyword evidence="2" id="KW-0805">Transcription regulation</keyword>
<dbReference type="PANTHER" id="PTHR30204">
    <property type="entry name" value="REDOX-CYCLING DRUG-SENSING TRANSCRIPTIONAL ACTIVATOR SOXR"/>
    <property type="match status" value="1"/>
</dbReference>
<protein>
    <recommendedName>
        <fullName evidence="6">HTH merR-type domain-containing protein</fullName>
    </recommendedName>
</protein>
<accession>A0AAU9F4X2</accession>
<evidence type="ECO:0000256" key="5">
    <source>
        <dbReference type="SAM" id="MobiDB-lite"/>
    </source>
</evidence>
<dbReference type="SUPFAM" id="SSF46955">
    <property type="entry name" value="Putative DNA-binding domain"/>
    <property type="match status" value="1"/>
</dbReference>
<dbReference type="InterPro" id="IPR047057">
    <property type="entry name" value="MerR_fam"/>
</dbReference>